<evidence type="ECO:0000313" key="2">
    <source>
        <dbReference type="Proteomes" id="UP000070174"/>
    </source>
</evidence>
<reference evidence="1 2" key="1">
    <citation type="submission" date="2016-01" db="EMBL/GenBank/DDBJ databases">
        <authorList>
            <person name="Oliw E.H."/>
        </authorList>
    </citation>
    <scope>NUCLEOTIDE SEQUENCE [LARGE SCALE GENOMIC DNA]</scope>
    <source>
        <strain evidence="1 2">CMW7756A</strain>
    </source>
</reference>
<dbReference type="PATRIC" id="fig|54005.3.peg.1677"/>
<dbReference type="RefSeq" id="WP_060800677.1">
    <property type="nucleotide sequence ID" value="NZ_KQ957105.1"/>
</dbReference>
<dbReference type="Proteomes" id="UP000070174">
    <property type="component" value="Unassembled WGS sequence"/>
</dbReference>
<name>A0A133PJL9_9FIRM</name>
<evidence type="ECO:0000313" key="1">
    <source>
        <dbReference type="EMBL" id="KXA28720.1"/>
    </source>
</evidence>
<organism evidence="1">
    <name type="scientific">Peptoniphilus harei</name>
    <dbReference type="NCBI Taxonomy" id="54005"/>
    <lineage>
        <taxon>Bacteria</taxon>
        <taxon>Bacillati</taxon>
        <taxon>Bacillota</taxon>
        <taxon>Tissierellia</taxon>
        <taxon>Tissierellales</taxon>
        <taxon>Peptoniphilaceae</taxon>
        <taxon>Peptoniphilus</taxon>
    </lineage>
</organism>
<comment type="caution">
    <text evidence="1">The sequence shown here is derived from an EMBL/GenBank/DDBJ whole genome shotgun (WGS) entry which is preliminary data.</text>
</comment>
<proteinExistence type="predicted"/>
<accession>A0A133PJL9</accession>
<protein>
    <submittedName>
        <fullName evidence="1">Uncharacterized protein</fullName>
    </submittedName>
</protein>
<sequence length="478" mass="55951">MWQYRQAFKTLIDLTNTKLSTIAFSLGYDISYISKWNSGRKLPSSKNIYTINRKLSSLFAKVIIEEDKLEDFFTAFKINNKDVLKSDPRKGLEVLIYKLLNEAYMDSNQELPMETVSNTNFIFKNSSIDKDLREALEKIIGKKKKVDIWATFDINSHFAQVLMQIGKNLNKDVEFNLHLLCKKKNLDKLDILKKITDNSGINIELYEDPGIGYDIILIRETAYLILRQEEDFSLLTHGEELDTLFEISSYIMGLFKGLNKVIALSQSEELEKSNYRKYFYSDNEFLFLSNYGFEFLLPNPIIDRIINEIDKDKDFKKKEVQGIKLLWEELFADAEINFLATRTGLLKYFETGEIFYCSLRAKLSTEEIQAHLNNIISVMKKNNNINFYIIKDNRPLQAMGLDKFNFFINENNMFFKKINGDGDLTSTSIVTDVKIHNKIHHSLEEIMDSDFSQKYEVDDLEKLFHKYVHVFKKMSHKD</sequence>
<gene>
    <name evidence="1" type="ORF">HMPREF3229_01716</name>
</gene>
<dbReference type="EMBL" id="LRQE01000041">
    <property type="protein sequence ID" value="KXA28720.1"/>
    <property type="molecule type" value="Genomic_DNA"/>
</dbReference>
<dbReference type="AlphaFoldDB" id="A0A133PJL9"/>